<dbReference type="EMBL" id="CP097218">
    <property type="protein sequence ID" value="UQN31049.1"/>
    <property type="molecule type" value="Genomic_DNA"/>
</dbReference>
<reference evidence="1" key="1">
    <citation type="submission" date="2022-05" db="EMBL/GenBank/DDBJ databases">
        <title>Genomic analysis of Brachybacterium sp. CBA3104.</title>
        <authorList>
            <person name="Roh S.W."/>
            <person name="Kim Y.B."/>
            <person name="Kim Y."/>
        </authorList>
    </citation>
    <scope>NUCLEOTIDE SEQUENCE</scope>
    <source>
        <strain evidence="1">CBA3104</strain>
    </source>
</reference>
<evidence type="ECO:0000313" key="1">
    <source>
        <dbReference type="EMBL" id="UQN31049.1"/>
    </source>
</evidence>
<dbReference type="InterPro" id="IPR006311">
    <property type="entry name" value="TAT_signal"/>
</dbReference>
<gene>
    <name evidence="1" type="ORF">M4486_07135</name>
</gene>
<sequence>MSESPSQTDRHIHRRSLVKGVAWTTPAIVVSTAAPAYAASANCTPQSASQVQQSFTFTSGISKWTMSRDPSTAPAVEYSSSYNNLANAAVLVADPPANVTSTTTLQSPTACLAPGTYAFKFDSRLYNANPRNLQLRADVVLQDTGATTGNLINFTTTSGAISSRTGDTVTITITQKAQIRFRFRWTFATSGTGAGDDIGVSAPTVTKTA</sequence>
<dbReference type="Proteomes" id="UP001055868">
    <property type="component" value="Chromosome"/>
</dbReference>
<evidence type="ECO:0000313" key="2">
    <source>
        <dbReference type="Proteomes" id="UP001055868"/>
    </source>
</evidence>
<keyword evidence="2" id="KW-1185">Reference proteome</keyword>
<dbReference type="RefSeq" id="WP_249480442.1">
    <property type="nucleotide sequence ID" value="NZ_CP097218.1"/>
</dbReference>
<proteinExistence type="predicted"/>
<dbReference type="PROSITE" id="PS51318">
    <property type="entry name" value="TAT"/>
    <property type="match status" value="1"/>
</dbReference>
<organism evidence="1 2">
    <name type="scientific">Brachybacterium kimchii</name>
    <dbReference type="NCBI Taxonomy" id="2942909"/>
    <lineage>
        <taxon>Bacteria</taxon>
        <taxon>Bacillati</taxon>
        <taxon>Actinomycetota</taxon>
        <taxon>Actinomycetes</taxon>
        <taxon>Micrococcales</taxon>
        <taxon>Dermabacteraceae</taxon>
        <taxon>Brachybacterium</taxon>
    </lineage>
</organism>
<accession>A0ABY4N917</accession>
<protein>
    <submittedName>
        <fullName evidence="1">Uncharacterized protein</fullName>
    </submittedName>
</protein>
<name>A0ABY4N917_9MICO</name>